<evidence type="ECO:0000313" key="1">
    <source>
        <dbReference type="EMBL" id="KAF4037295.1"/>
    </source>
</evidence>
<protein>
    <submittedName>
        <fullName evidence="1">Uncharacterized protein</fullName>
    </submittedName>
</protein>
<proteinExistence type="predicted"/>
<dbReference type="EMBL" id="WSZM01000242">
    <property type="protein sequence ID" value="KAF4037295.1"/>
    <property type="molecule type" value="Genomic_DNA"/>
</dbReference>
<accession>A0A833WJ07</accession>
<gene>
    <name evidence="1" type="ORF">GN244_ATG10522</name>
</gene>
<evidence type="ECO:0000313" key="2">
    <source>
        <dbReference type="Proteomes" id="UP000602510"/>
    </source>
</evidence>
<comment type="caution">
    <text evidence="1">The sequence shown here is derived from an EMBL/GenBank/DDBJ whole genome shotgun (WGS) entry which is preliminary data.</text>
</comment>
<dbReference type="Proteomes" id="UP000602510">
    <property type="component" value="Unassembled WGS sequence"/>
</dbReference>
<sequence>MKILQDKRNSAKVEKLLKRDVSAKTLYKKTKVHPEKLHDILNLKKLHEQEIKSRSTNAYVSKQFQKYTDYKEIWK</sequence>
<dbReference type="AlphaFoldDB" id="A0A833WJ07"/>
<name>A0A833WJ07_PHYIN</name>
<reference evidence="1" key="1">
    <citation type="submission" date="2020-04" db="EMBL/GenBank/DDBJ databases">
        <title>Hybrid Assembly of Korean Phytophthora infestans isolates.</title>
        <authorList>
            <person name="Prokchorchik M."/>
            <person name="Lee Y."/>
            <person name="Seo J."/>
            <person name="Cho J.-H."/>
            <person name="Park Y.-E."/>
            <person name="Jang D.-C."/>
            <person name="Im J.-S."/>
            <person name="Choi J.-G."/>
            <person name="Park H.-J."/>
            <person name="Lee G.-B."/>
            <person name="Lee Y.-G."/>
            <person name="Hong S.-Y."/>
            <person name="Cho K."/>
            <person name="Sohn K.H."/>
        </authorList>
    </citation>
    <scope>NUCLEOTIDE SEQUENCE</scope>
    <source>
        <strain evidence="1">KR_1_A1</strain>
    </source>
</reference>
<keyword evidence="2" id="KW-1185">Reference proteome</keyword>
<organism evidence="1 2">
    <name type="scientific">Phytophthora infestans</name>
    <name type="common">Potato late blight agent</name>
    <name type="synonym">Botrytis infestans</name>
    <dbReference type="NCBI Taxonomy" id="4787"/>
    <lineage>
        <taxon>Eukaryota</taxon>
        <taxon>Sar</taxon>
        <taxon>Stramenopiles</taxon>
        <taxon>Oomycota</taxon>
        <taxon>Peronosporomycetes</taxon>
        <taxon>Peronosporales</taxon>
        <taxon>Peronosporaceae</taxon>
        <taxon>Phytophthora</taxon>
    </lineage>
</organism>